<feature type="compositionally biased region" description="Gly residues" evidence="1">
    <location>
        <begin position="351"/>
        <end position="365"/>
    </location>
</feature>
<feature type="compositionally biased region" description="Low complexity" evidence="1">
    <location>
        <begin position="603"/>
        <end position="612"/>
    </location>
</feature>
<name>A0A835T7A6_CHLIN</name>
<comment type="caution">
    <text evidence="2">The sequence shown here is derived from an EMBL/GenBank/DDBJ whole genome shotgun (WGS) entry which is preliminary data.</text>
</comment>
<dbReference type="Proteomes" id="UP000650467">
    <property type="component" value="Unassembled WGS sequence"/>
</dbReference>
<feature type="compositionally biased region" description="Low complexity" evidence="1">
    <location>
        <begin position="71"/>
        <end position="86"/>
    </location>
</feature>
<reference evidence="2" key="1">
    <citation type="journal article" date="2020" name="bioRxiv">
        <title>Comparative genomics of Chlamydomonas.</title>
        <authorList>
            <person name="Craig R.J."/>
            <person name="Hasan A.R."/>
            <person name="Ness R.W."/>
            <person name="Keightley P.D."/>
        </authorList>
    </citation>
    <scope>NUCLEOTIDE SEQUENCE</scope>
    <source>
        <strain evidence="2">SAG 7.73</strain>
    </source>
</reference>
<protein>
    <submittedName>
        <fullName evidence="2">Uncharacterized protein</fullName>
    </submittedName>
</protein>
<sequence length="907" mass="93735">MTSGRTVASALLQRAARCVEQGFITEAAASACTTSGRPWPGPPAEDGASTSPRLPPPRPHDSLRALSPMGASTSAPASASSSSSSSIRTTFSSRSFASSSAAARSAAFQPSPPRHAAAQSLSQAAPGADGATLVARGQLLDSLAACLGLQHLDALLAREEHKALIDEMLLLQALDVAFRLCSSGSAAAMPQLGAGLQDLLPGQQQQQQQQQQQALKSGADAASEVLTRLSEAFIQLLSTPGGLSPEGAVKALRTLAVLRFNPAGDYAGLQTVSAYYRDVVVPALNPDPASGCPPELAVRSPALLTDLFFAFARLFEMAARRERELQAQLQAAALAEEEAAARLEDDEEAAGDGGGAGSSGGGKGGLPPWQRVPLQLPEALLGGAGTVVGDRQLYEQISHLLHGPGNPLQLLPSKSLGALATAMATSRFMHYPLAMGLAHTVVVRLQTSAPAVAPPGALELGGVGLQDRADAIPASTLSNILSCLTKAGFEAEALCDAAANWMMRHMGRPGAGPGGAGHTAVAPHHIVDVAVAFARVKYDNYDFLDRAADALMPKLPQSSPNAVSMMVWAVANCKAGRSPRFEPLLSALSQRLVAMHRNSRKSAAPATAADAGSGTGSSTGGGGGAQVVPRHLATAVFAMGRLGLLQPLLMDCVAGDVVARPDSYSSRQLANVLRAFTLLDCYRPDMFEVACGVLRARMAAQAAQAAQAGLLPGAAELQVPGPLVFSPQNYADIAWSVALAGHAPQARGGGAGGQAGMHSSCSRLAPELMELLADRVTEVAPRLGKACLVRAAQAFAVAGITQPSLYEAVTESARPLLADLGPAYLATLADAVAEVAVPVGEPFWLACMQSAAAKVDHLQRPRPDMQSAAARLLRAFRRHPATAAFASTRDHYVMPQLEQLLAQPAAF</sequence>
<feature type="region of interest" description="Disordered" evidence="1">
    <location>
        <begin position="104"/>
        <end position="123"/>
    </location>
</feature>
<accession>A0A835T7A6</accession>
<feature type="compositionally biased region" description="Gly residues" evidence="1">
    <location>
        <begin position="613"/>
        <end position="624"/>
    </location>
</feature>
<evidence type="ECO:0000313" key="3">
    <source>
        <dbReference type="Proteomes" id="UP000650467"/>
    </source>
</evidence>
<feature type="region of interest" description="Disordered" evidence="1">
    <location>
        <begin position="31"/>
        <end position="86"/>
    </location>
</feature>
<organism evidence="2 3">
    <name type="scientific">Chlamydomonas incerta</name>
    <dbReference type="NCBI Taxonomy" id="51695"/>
    <lineage>
        <taxon>Eukaryota</taxon>
        <taxon>Viridiplantae</taxon>
        <taxon>Chlorophyta</taxon>
        <taxon>core chlorophytes</taxon>
        <taxon>Chlorophyceae</taxon>
        <taxon>CS clade</taxon>
        <taxon>Chlamydomonadales</taxon>
        <taxon>Chlamydomonadaceae</taxon>
        <taxon>Chlamydomonas</taxon>
    </lineage>
</organism>
<evidence type="ECO:0000256" key="1">
    <source>
        <dbReference type="SAM" id="MobiDB-lite"/>
    </source>
</evidence>
<proteinExistence type="predicted"/>
<gene>
    <name evidence="2" type="ORF">HXX76_004354</name>
</gene>
<keyword evidence="3" id="KW-1185">Reference proteome</keyword>
<dbReference type="OrthoDB" id="543909at2759"/>
<feature type="region of interest" description="Disordered" evidence="1">
    <location>
        <begin position="603"/>
        <end position="624"/>
    </location>
</feature>
<feature type="region of interest" description="Disordered" evidence="1">
    <location>
        <begin position="338"/>
        <end position="369"/>
    </location>
</feature>
<dbReference type="AlphaFoldDB" id="A0A835T7A6"/>
<evidence type="ECO:0000313" key="2">
    <source>
        <dbReference type="EMBL" id="KAG2440242.1"/>
    </source>
</evidence>
<dbReference type="EMBL" id="JAEHOC010000007">
    <property type="protein sequence ID" value="KAG2440242.1"/>
    <property type="molecule type" value="Genomic_DNA"/>
</dbReference>